<dbReference type="Proteomes" id="UP000187203">
    <property type="component" value="Unassembled WGS sequence"/>
</dbReference>
<evidence type="ECO:0000256" key="12">
    <source>
        <dbReference type="ARBA" id="ARBA00022989"/>
    </source>
</evidence>
<dbReference type="OrthoDB" id="8062037at2759"/>
<evidence type="ECO:0000256" key="11">
    <source>
        <dbReference type="ARBA" id="ARBA00022833"/>
    </source>
</evidence>
<keyword evidence="5" id="KW-0808">Transferase</keyword>
<dbReference type="CDD" id="cd16461">
    <property type="entry name" value="RING-H2_EL5-like"/>
    <property type="match status" value="2"/>
</dbReference>
<dbReference type="EC" id="2.3.2.27" evidence="4"/>
<keyword evidence="13 16" id="KW-0472">Membrane</keyword>
<feature type="domain" description="RING-type" evidence="18">
    <location>
        <begin position="313"/>
        <end position="355"/>
    </location>
</feature>
<evidence type="ECO:0000256" key="4">
    <source>
        <dbReference type="ARBA" id="ARBA00012483"/>
    </source>
</evidence>
<keyword evidence="12 16" id="KW-1133">Transmembrane helix</keyword>
<dbReference type="GO" id="GO:0008270">
    <property type="term" value="F:zinc ion binding"/>
    <property type="evidence" value="ECO:0007669"/>
    <property type="project" value="UniProtKB-KW"/>
</dbReference>
<proteinExistence type="inferred from homology"/>
<evidence type="ECO:0000259" key="18">
    <source>
        <dbReference type="PROSITE" id="PS50089"/>
    </source>
</evidence>
<name>A0A1R3K788_9ROSI</name>
<comment type="catalytic activity">
    <reaction evidence="1">
        <text>S-ubiquitinyl-[E2 ubiquitin-conjugating enzyme]-L-cysteine + [acceptor protein]-L-lysine = [E2 ubiquitin-conjugating enzyme]-L-cysteine + N(6)-ubiquitinyl-[acceptor protein]-L-lysine.</text>
        <dbReference type="EC" id="2.3.2.27"/>
    </reaction>
</comment>
<dbReference type="AlphaFoldDB" id="A0A1R3K788"/>
<feature type="transmembrane region" description="Helical" evidence="16">
    <location>
        <begin position="578"/>
        <end position="598"/>
    </location>
</feature>
<dbReference type="SMART" id="SM00184">
    <property type="entry name" value="RING"/>
    <property type="match status" value="2"/>
</dbReference>
<feature type="domain" description="RING-type" evidence="18">
    <location>
        <begin position="657"/>
        <end position="699"/>
    </location>
</feature>
<keyword evidence="7" id="KW-0479">Metal-binding</keyword>
<comment type="similarity">
    <text evidence="14">Belongs to the RING-type zinc finger family. ATL subfamily.</text>
</comment>
<evidence type="ECO:0000256" key="6">
    <source>
        <dbReference type="ARBA" id="ARBA00022692"/>
    </source>
</evidence>
<protein>
    <recommendedName>
        <fullName evidence="4">RING-type E3 ubiquitin transferase</fullName>
        <ecNumber evidence="4">2.3.2.27</ecNumber>
    </recommendedName>
</protein>
<comment type="caution">
    <text evidence="19">The sequence shown here is derived from an EMBL/GenBank/DDBJ whole genome shotgun (WGS) entry which is preliminary data.</text>
</comment>
<evidence type="ECO:0000256" key="7">
    <source>
        <dbReference type="ARBA" id="ARBA00022723"/>
    </source>
</evidence>
<evidence type="ECO:0000256" key="2">
    <source>
        <dbReference type="ARBA" id="ARBA00004167"/>
    </source>
</evidence>
<evidence type="ECO:0000256" key="1">
    <source>
        <dbReference type="ARBA" id="ARBA00000900"/>
    </source>
</evidence>
<evidence type="ECO:0000256" key="10">
    <source>
        <dbReference type="ARBA" id="ARBA00022786"/>
    </source>
</evidence>
<accession>A0A1R3K788</accession>
<dbReference type="InterPro" id="IPR013083">
    <property type="entry name" value="Znf_RING/FYVE/PHD"/>
</dbReference>
<dbReference type="GO" id="GO:0061630">
    <property type="term" value="F:ubiquitin protein ligase activity"/>
    <property type="evidence" value="ECO:0007669"/>
    <property type="project" value="UniProtKB-EC"/>
</dbReference>
<evidence type="ECO:0000256" key="15">
    <source>
        <dbReference type="PROSITE-ProRule" id="PRU00175"/>
    </source>
</evidence>
<keyword evidence="20" id="KW-1185">Reference proteome</keyword>
<dbReference type="SUPFAM" id="SSF57850">
    <property type="entry name" value="RING/U-box"/>
    <property type="match status" value="2"/>
</dbReference>
<evidence type="ECO:0000256" key="16">
    <source>
        <dbReference type="SAM" id="Phobius"/>
    </source>
</evidence>
<evidence type="ECO:0000313" key="20">
    <source>
        <dbReference type="Proteomes" id="UP000187203"/>
    </source>
</evidence>
<reference evidence="20" key="1">
    <citation type="submission" date="2013-09" db="EMBL/GenBank/DDBJ databases">
        <title>Corchorus olitorius genome sequencing.</title>
        <authorList>
            <person name="Alam M."/>
            <person name="Haque M.S."/>
            <person name="Islam M.S."/>
            <person name="Emdad E.M."/>
            <person name="Islam M.M."/>
            <person name="Ahmed B."/>
            <person name="Halim A."/>
            <person name="Hossen Q.M.M."/>
            <person name="Hossain M.Z."/>
            <person name="Ahmed R."/>
            <person name="Khan M.M."/>
            <person name="Islam R."/>
            <person name="Rashid M.M."/>
            <person name="Khan S.A."/>
            <person name="Rahman M.S."/>
            <person name="Alam M."/>
            <person name="Yahiya A.S."/>
            <person name="Khan M.S."/>
            <person name="Azam M.S."/>
            <person name="Haque T."/>
            <person name="Lashkar M.Z.H."/>
            <person name="Akhand A.I."/>
            <person name="Morshed G."/>
            <person name="Roy S."/>
            <person name="Uddin K.S."/>
            <person name="Rabeya T."/>
            <person name="Hossain A.S."/>
            <person name="Chowdhury A."/>
            <person name="Snigdha A.R."/>
            <person name="Mortoza M.S."/>
            <person name="Matin S.A."/>
            <person name="Hoque S.M.E."/>
            <person name="Islam M.K."/>
            <person name="Roy D.K."/>
            <person name="Haider R."/>
            <person name="Moosa M.M."/>
            <person name="Elias S.M."/>
            <person name="Hasan A.M."/>
            <person name="Jahan S."/>
            <person name="Shafiuddin M."/>
            <person name="Mahmood N."/>
            <person name="Shommy N.S."/>
        </authorList>
    </citation>
    <scope>NUCLEOTIDE SEQUENCE [LARGE SCALE GENOMIC DNA]</scope>
    <source>
        <strain evidence="20">cv. O-4</strain>
    </source>
</reference>
<evidence type="ECO:0000256" key="5">
    <source>
        <dbReference type="ARBA" id="ARBA00022679"/>
    </source>
</evidence>
<gene>
    <name evidence="19" type="ORF">COLO4_10697</name>
</gene>
<feature type="signal peptide" evidence="17">
    <location>
        <begin position="1"/>
        <end position="24"/>
    </location>
</feature>
<comment type="subcellular location">
    <subcellularLocation>
        <location evidence="2">Membrane</location>
        <topology evidence="2">Single-pass membrane protein</topology>
    </subcellularLocation>
</comment>
<dbReference type="PANTHER" id="PTHR46279:SF6">
    <property type="entry name" value="RING-TYPE E3 UBIQUITIN TRANSFERASE"/>
    <property type="match status" value="1"/>
</dbReference>
<organism evidence="19 20">
    <name type="scientific">Corchorus olitorius</name>
    <dbReference type="NCBI Taxonomy" id="93759"/>
    <lineage>
        <taxon>Eukaryota</taxon>
        <taxon>Viridiplantae</taxon>
        <taxon>Streptophyta</taxon>
        <taxon>Embryophyta</taxon>
        <taxon>Tracheophyta</taxon>
        <taxon>Spermatophyta</taxon>
        <taxon>Magnoliopsida</taxon>
        <taxon>eudicotyledons</taxon>
        <taxon>Gunneridae</taxon>
        <taxon>Pentapetalae</taxon>
        <taxon>rosids</taxon>
        <taxon>malvids</taxon>
        <taxon>Malvales</taxon>
        <taxon>Malvaceae</taxon>
        <taxon>Grewioideae</taxon>
        <taxon>Apeibeae</taxon>
        <taxon>Corchorus</taxon>
    </lineage>
</organism>
<evidence type="ECO:0000256" key="8">
    <source>
        <dbReference type="ARBA" id="ARBA00022729"/>
    </source>
</evidence>
<evidence type="ECO:0000256" key="14">
    <source>
        <dbReference type="ARBA" id="ARBA00024209"/>
    </source>
</evidence>
<evidence type="ECO:0000256" key="17">
    <source>
        <dbReference type="SAM" id="SignalP"/>
    </source>
</evidence>
<dbReference type="PANTHER" id="PTHR46279">
    <property type="entry name" value="RING/U-BOX SUPERFAMILY PROTEIN"/>
    <property type="match status" value="1"/>
</dbReference>
<evidence type="ECO:0000256" key="9">
    <source>
        <dbReference type="ARBA" id="ARBA00022771"/>
    </source>
</evidence>
<keyword evidence="9 15" id="KW-0863">Zinc-finger</keyword>
<dbReference type="GO" id="GO:0030247">
    <property type="term" value="F:polysaccharide binding"/>
    <property type="evidence" value="ECO:0007669"/>
    <property type="project" value="InterPro"/>
</dbReference>
<feature type="chain" id="PRO_5012661348" description="RING-type E3 ubiquitin transferase" evidence="17">
    <location>
        <begin position="25"/>
        <end position="714"/>
    </location>
</feature>
<evidence type="ECO:0000256" key="13">
    <source>
        <dbReference type="ARBA" id="ARBA00023136"/>
    </source>
</evidence>
<keyword evidence="11" id="KW-0862">Zinc</keyword>
<evidence type="ECO:0000256" key="3">
    <source>
        <dbReference type="ARBA" id="ARBA00004906"/>
    </source>
</evidence>
<dbReference type="InterPro" id="IPR025287">
    <property type="entry name" value="WAK_GUB"/>
</dbReference>
<dbReference type="Gene3D" id="3.30.40.10">
    <property type="entry name" value="Zinc/RING finger domain, C3HC4 (zinc finger)"/>
    <property type="match status" value="2"/>
</dbReference>
<comment type="pathway">
    <text evidence="3">Protein modification; protein ubiquitination.</text>
</comment>
<sequence>MAHFEIIFCICFSFLFLSLQPSKGVKICLVSCDNSQWIRFPFSLDTQNDRCGYPGFQLSCQNQSQTTITLPFAGKFMVGRIDYWSQNIWISDPDNCTPKRLLKGFNLSHTPFEPLNPQNVVFLNCSSVSQLPEGTYIPCLSDENFSVVAIPTDRLNLYAGILSSCLEIVTVSLPTSNSDINNGLRLTWSKPDCLYCEQNGGTCMFNSDTGLDLRCAGDLGSGSGNGLPESAKLGLTFGLGIPLLTIMGIVFYLRRKANNFNNQQLPTLQISVQITPRRLAAEQKGLDGSTIEAYPTSLVGESGELPRPSDNTCSICLCEYQAKETLRTIPDCKHYFHVSCIDEWLILNATCPVCRNTTTESSPSKSFEFCRVSCGIQSIRFPFQLNDQPDRCGYPGFNLSCRNEAQTILTLPFSGDFTVVNIDYIFQNIWINDPDHCVPKRLLQGLNLSGTPFDLLYPRSYTFFNCSSVSPTQLPAEARRISCLSGGNFSVVAIPVDRLHDSFKSLSSTSCSEIATVLLPLSWTGWSDPGYGIRLTWNEPDCFSCEARAGTCMFKRDSGLDVGCSGGFSNGLPRSAKYGIMFGVGAPLLLIVGLVIYLRNKIEDYNYQHSNRETFSNSVAPRLDAVAKGLDGETIDAYPITLLGESRRLPRPNDNTCPICLSEYQAKEKLRTIPDCNHYFHAICIDEWLKLNAACPLCRNTPEKPTNLSSVVSS</sequence>
<keyword evidence="6 16" id="KW-0812">Transmembrane</keyword>
<dbReference type="Pfam" id="PF13639">
    <property type="entry name" value="zf-RING_2"/>
    <property type="match status" value="2"/>
</dbReference>
<evidence type="ECO:0000313" key="19">
    <source>
        <dbReference type="EMBL" id="OMP02939.1"/>
    </source>
</evidence>
<dbReference type="PROSITE" id="PS50089">
    <property type="entry name" value="ZF_RING_2"/>
    <property type="match status" value="2"/>
</dbReference>
<dbReference type="InterPro" id="IPR001841">
    <property type="entry name" value="Znf_RING"/>
</dbReference>
<dbReference type="InterPro" id="IPR046948">
    <property type="entry name" value="ATL20-22-like"/>
</dbReference>
<dbReference type="STRING" id="93759.A0A1R3K788"/>
<keyword evidence="8 17" id="KW-0732">Signal</keyword>
<dbReference type="Pfam" id="PF13947">
    <property type="entry name" value="GUB_WAK_bind"/>
    <property type="match status" value="2"/>
</dbReference>
<dbReference type="EMBL" id="AWUE01014572">
    <property type="protein sequence ID" value="OMP02939.1"/>
    <property type="molecule type" value="Genomic_DNA"/>
</dbReference>
<dbReference type="GO" id="GO:0016020">
    <property type="term" value="C:membrane"/>
    <property type="evidence" value="ECO:0007669"/>
    <property type="project" value="UniProtKB-SubCell"/>
</dbReference>
<keyword evidence="10" id="KW-0833">Ubl conjugation pathway</keyword>